<evidence type="ECO:0000313" key="2">
    <source>
        <dbReference type="EMBL" id="MDD9783097.1"/>
    </source>
</evidence>
<dbReference type="RefSeq" id="WP_057275180.1">
    <property type="nucleotide sequence ID" value="NZ_JACYVS010000022.1"/>
</dbReference>
<gene>
    <name evidence="2" type="ORF">PVE99_11855</name>
</gene>
<reference evidence="2 3" key="1">
    <citation type="submission" date="2023-02" db="EMBL/GenBank/DDBJ databases">
        <authorList>
            <person name="Olszewska D."/>
        </authorList>
    </citation>
    <scope>NUCLEOTIDE SEQUENCE [LARGE SCALE GENOMIC DNA]</scope>
    <source>
        <strain evidence="2 3">FDU301</strain>
    </source>
</reference>
<comment type="caution">
    <text evidence="2">The sequence shown here is derived from an EMBL/GenBank/DDBJ whole genome shotgun (WGS) entry which is preliminary data.</text>
</comment>
<keyword evidence="1" id="KW-0472">Membrane</keyword>
<name>A0ABD4WSB6_PRIMG</name>
<dbReference type="EMBL" id="JARAOX010000164">
    <property type="protein sequence ID" value="MDD9783097.1"/>
    <property type="molecule type" value="Genomic_DNA"/>
</dbReference>
<evidence type="ECO:0000256" key="1">
    <source>
        <dbReference type="SAM" id="Phobius"/>
    </source>
</evidence>
<sequence length="60" mass="6895">MGGLCCDYDLKEETFISKNRSFLLMAVVINLAIWIFVQEQMTNAKVEQPILLIDQPTMCK</sequence>
<keyword evidence="1" id="KW-0812">Transmembrane</keyword>
<protein>
    <submittedName>
        <fullName evidence="2">Uncharacterized protein</fullName>
    </submittedName>
</protein>
<organism evidence="2 3">
    <name type="scientific">Priestia megaterium</name>
    <name type="common">Bacillus megaterium</name>
    <dbReference type="NCBI Taxonomy" id="1404"/>
    <lineage>
        <taxon>Bacteria</taxon>
        <taxon>Bacillati</taxon>
        <taxon>Bacillota</taxon>
        <taxon>Bacilli</taxon>
        <taxon>Bacillales</taxon>
        <taxon>Bacillaceae</taxon>
        <taxon>Priestia</taxon>
    </lineage>
</organism>
<dbReference type="Proteomes" id="UP001213771">
    <property type="component" value="Unassembled WGS sequence"/>
</dbReference>
<accession>A0ABD4WSB6</accession>
<proteinExistence type="predicted"/>
<evidence type="ECO:0000313" key="3">
    <source>
        <dbReference type="Proteomes" id="UP001213771"/>
    </source>
</evidence>
<feature type="transmembrane region" description="Helical" evidence="1">
    <location>
        <begin position="20"/>
        <end position="37"/>
    </location>
</feature>
<dbReference type="AlphaFoldDB" id="A0ABD4WSB6"/>
<keyword evidence="1" id="KW-1133">Transmembrane helix</keyword>